<dbReference type="InterPro" id="IPR032465">
    <property type="entry name" value="ACMSD"/>
</dbReference>
<dbReference type="EMBL" id="FNSV01000005">
    <property type="protein sequence ID" value="SEB79972.1"/>
    <property type="molecule type" value="Genomic_DNA"/>
</dbReference>
<dbReference type="GO" id="GO:0016787">
    <property type="term" value="F:hydrolase activity"/>
    <property type="evidence" value="ECO:0007669"/>
    <property type="project" value="InterPro"/>
</dbReference>
<dbReference type="GO" id="GO:0005829">
    <property type="term" value="C:cytosol"/>
    <property type="evidence" value="ECO:0007669"/>
    <property type="project" value="TreeGrafter"/>
</dbReference>
<name>A0A1H4MC95_9NOCA</name>
<proteinExistence type="predicted"/>
<evidence type="ECO:0000313" key="4">
    <source>
        <dbReference type="Proteomes" id="UP000183561"/>
    </source>
</evidence>
<dbReference type="RefSeq" id="WP_072951581.1">
    <property type="nucleotide sequence ID" value="NZ_FNSV01000005.1"/>
</dbReference>
<dbReference type="PANTHER" id="PTHR21240:SF30">
    <property type="entry name" value="AMIDOHYDROLASE-RELATED DOMAIN-CONTAINING PROTEIN-RELATED"/>
    <property type="match status" value="1"/>
</dbReference>
<organism evidence="3 4">
    <name type="scientific">Rhodococcus koreensis</name>
    <dbReference type="NCBI Taxonomy" id="99653"/>
    <lineage>
        <taxon>Bacteria</taxon>
        <taxon>Bacillati</taxon>
        <taxon>Actinomycetota</taxon>
        <taxon>Actinomycetes</taxon>
        <taxon>Mycobacteriales</taxon>
        <taxon>Nocardiaceae</taxon>
        <taxon>Rhodococcus</taxon>
    </lineage>
</organism>
<accession>A0A1H4MC95</accession>
<keyword evidence="1" id="KW-0456">Lyase</keyword>
<dbReference type="GO" id="GO:0016831">
    <property type="term" value="F:carboxy-lyase activity"/>
    <property type="evidence" value="ECO:0007669"/>
    <property type="project" value="InterPro"/>
</dbReference>
<dbReference type="Proteomes" id="UP000183561">
    <property type="component" value="Unassembled WGS sequence"/>
</dbReference>
<keyword evidence="4" id="KW-1185">Reference proteome</keyword>
<evidence type="ECO:0000259" key="2">
    <source>
        <dbReference type="Pfam" id="PF04909"/>
    </source>
</evidence>
<sequence length="330" mass="35767">MRIITLEEHYLDPAIAAASSPLARELSPDFAAAYDPASGLSYTPTAQVLQDLGEGRIADMDTHGISMQVLSCLTTQQVPADVAPELVRAANDTAAAAVRAHPDRFAAFAALPTTAPDAAATELARCIDDLGFVGTMINGRTDGQFLDAPRFDPILATAAARNVPIYLHPAVPPRETSDSNYAGLAPLVTARLQTSAWGWHQETAVHFLHLVLSGVLDRYPNLQFILGHWGEMIPFYLDRLDEALPQSLTNLDRAISDYVRGNVYITPSGMFSQAQLQFCVETLGVDRILYSVDYPFLGNDGAVAFLEEANLPDEAKHQIAHQNTEKLLGV</sequence>
<gene>
    <name evidence="3" type="ORF">SAMN04490239_1709</name>
</gene>
<dbReference type="AlphaFoldDB" id="A0A1H4MC95"/>
<feature type="domain" description="Amidohydrolase-related" evidence="2">
    <location>
        <begin position="75"/>
        <end position="329"/>
    </location>
</feature>
<dbReference type="GO" id="GO:0019748">
    <property type="term" value="P:secondary metabolic process"/>
    <property type="evidence" value="ECO:0007669"/>
    <property type="project" value="TreeGrafter"/>
</dbReference>
<dbReference type="Gene3D" id="3.20.20.140">
    <property type="entry name" value="Metal-dependent hydrolases"/>
    <property type="match status" value="1"/>
</dbReference>
<reference evidence="4" key="1">
    <citation type="submission" date="2016-10" db="EMBL/GenBank/DDBJ databases">
        <authorList>
            <person name="Varghese N."/>
            <person name="Submissions S."/>
        </authorList>
    </citation>
    <scope>NUCLEOTIDE SEQUENCE [LARGE SCALE GENOMIC DNA]</scope>
    <source>
        <strain evidence="4">DSM 44498</strain>
    </source>
</reference>
<evidence type="ECO:0000313" key="3">
    <source>
        <dbReference type="EMBL" id="SEB79972.1"/>
    </source>
</evidence>
<protein>
    <recommendedName>
        <fullName evidence="2">Amidohydrolase-related domain-containing protein</fullName>
    </recommendedName>
</protein>
<evidence type="ECO:0000256" key="1">
    <source>
        <dbReference type="ARBA" id="ARBA00023239"/>
    </source>
</evidence>
<dbReference type="Pfam" id="PF04909">
    <property type="entry name" value="Amidohydro_2"/>
    <property type="match status" value="1"/>
</dbReference>
<dbReference type="SUPFAM" id="SSF51556">
    <property type="entry name" value="Metallo-dependent hydrolases"/>
    <property type="match status" value="1"/>
</dbReference>
<dbReference type="PANTHER" id="PTHR21240">
    <property type="entry name" value="2-AMINO-3-CARBOXYLMUCONATE-6-SEMIALDEHYDE DECARBOXYLASE"/>
    <property type="match status" value="1"/>
</dbReference>
<dbReference type="InterPro" id="IPR006680">
    <property type="entry name" value="Amidohydro-rel"/>
</dbReference>
<dbReference type="InterPro" id="IPR032466">
    <property type="entry name" value="Metal_Hydrolase"/>
</dbReference>
<dbReference type="OrthoDB" id="8673173at2"/>